<reference evidence="6" key="1">
    <citation type="submission" date="2019-08" db="EMBL/GenBank/DDBJ databases">
        <authorList>
            <person name="Kucharzyk K."/>
            <person name="Murdoch R.W."/>
            <person name="Higgins S."/>
            <person name="Loffler F."/>
        </authorList>
    </citation>
    <scope>NUCLEOTIDE SEQUENCE</scope>
</reference>
<gene>
    <name evidence="6" type="primary">fusA_90</name>
    <name evidence="6" type="ORF">SDC9_180744</name>
</gene>
<evidence type="ECO:0000256" key="3">
    <source>
        <dbReference type="ARBA" id="ARBA00023134"/>
    </source>
</evidence>
<dbReference type="GO" id="GO:0005525">
    <property type="term" value="F:GTP binding"/>
    <property type="evidence" value="ECO:0007669"/>
    <property type="project" value="UniProtKB-KW"/>
</dbReference>
<protein>
    <submittedName>
        <fullName evidence="6">Elongation factor G</fullName>
    </submittedName>
</protein>
<dbReference type="FunFam" id="3.30.230.10:FF:000003">
    <property type="entry name" value="Elongation factor G"/>
    <property type="match status" value="1"/>
</dbReference>
<feature type="domain" description="Elongation factor EFG" evidence="4">
    <location>
        <begin position="103"/>
        <end position="192"/>
    </location>
</feature>
<evidence type="ECO:0000256" key="2">
    <source>
        <dbReference type="ARBA" id="ARBA00022917"/>
    </source>
</evidence>
<dbReference type="SMART" id="SM00889">
    <property type="entry name" value="EFG_IV"/>
    <property type="match status" value="1"/>
</dbReference>
<dbReference type="InterPro" id="IPR020568">
    <property type="entry name" value="Ribosomal_Su5_D2-typ_SF"/>
</dbReference>
<name>A0A645H3I5_9ZZZZ</name>
<dbReference type="Gene3D" id="3.30.70.240">
    <property type="match status" value="1"/>
</dbReference>
<evidence type="ECO:0000256" key="1">
    <source>
        <dbReference type="ARBA" id="ARBA00022741"/>
    </source>
</evidence>
<dbReference type="PANTHER" id="PTHR43261:SF1">
    <property type="entry name" value="RIBOSOME-RELEASING FACTOR 2, MITOCHONDRIAL"/>
    <property type="match status" value="1"/>
</dbReference>
<keyword evidence="3" id="KW-0342">GTP-binding</keyword>
<dbReference type="CDD" id="cd01434">
    <property type="entry name" value="EFG_mtEFG1_IV"/>
    <property type="match status" value="1"/>
</dbReference>
<evidence type="ECO:0000313" key="6">
    <source>
        <dbReference type="EMBL" id="MPN33260.1"/>
    </source>
</evidence>
<proteinExistence type="predicted"/>
<dbReference type="GO" id="GO:0032790">
    <property type="term" value="P:ribosome disassembly"/>
    <property type="evidence" value="ECO:0007669"/>
    <property type="project" value="TreeGrafter"/>
</dbReference>
<dbReference type="GO" id="GO:0003746">
    <property type="term" value="F:translation elongation factor activity"/>
    <property type="evidence" value="ECO:0007669"/>
    <property type="project" value="UniProtKB-KW"/>
</dbReference>
<evidence type="ECO:0000259" key="5">
    <source>
        <dbReference type="SMART" id="SM00889"/>
    </source>
</evidence>
<evidence type="ECO:0000259" key="4">
    <source>
        <dbReference type="SMART" id="SM00838"/>
    </source>
</evidence>
<keyword evidence="6" id="KW-0251">Elongation factor</keyword>
<accession>A0A645H3I5</accession>
<dbReference type="PANTHER" id="PTHR43261">
    <property type="entry name" value="TRANSLATION ELONGATION FACTOR G-RELATED"/>
    <property type="match status" value="1"/>
</dbReference>
<dbReference type="SUPFAM" id="SSF54980">
    <property type="entry name" value="EF-G C-terminal domain-like"/>
    <property type="match status" value="1"/>
</dbReference>
<comment type="caution">
    <text evidence="6">The sequence shown here is derived from an EMBL/GenBank/DDBJ whole genome shotgun (WGS) entry which is preliminary data.</text>
</comment>
<dbReference type="Pfam" id="PF03764">
    <property type="entry name" value="EFG_IV"/>
    <property type="match status" value="1"/>
</dbReference>
<dbReference type="SUPFAM" id="SSF54211">
    <property type="entry name" value="Ribosomal protein S5 domain 2-like"/>
    <property type="match status" value="1"/>
</dbReference>
<dbReference type="EMBL" id="VSSQ01085675">
    <property type="protein sequence ID" value="MPN33260.1"/>
    <property type="molecule type" value="Genomic_DNA"/>
</dbReference>
<dbReference type="InterPro" id="IPR005517">
    <property type="entry name" value="Transl_elong_EFG/EF2_IV"/>
</dbReference>
<feature type="domain" description="Translation elongation factor EFG/EF2" evidence="5">
    <location>
        <begin position="1"/>
        <end position="101"/>
    </location>
</feature>
<organism evidence="6">
    <name type="scientific">bioreactor metagenome</name>
    <dbReference type="NCBI Taxonomy" id="1076179"/>
    <lineage>
        <taxon>unclassified sequences</taxon>
        <taxon>metagenomes</taxon>
        <taxon>ecological metagenomes</taxon>
    </lineage>
</organism>
<dbReference type="SMART" id="SM00838">
    <property type="entry name" value="EFG_C"/>
    <property type="match status" value="1"/>
</dbReference>
<dbReference type="InterPro" id="IPR035647">
    <property type="entry name" value="EFG_III/V"/>
</dbReference>
<dbReference type="InterPro" id="IPR000640">
    <property type="entry name" value="EFG_V-like"/>
</dbReference>
<dbReference type="InterPro" id="IPR035649">
    <property type="entry name" value="EFG_V"/>
</dbReference>
<dbReference type="InterPro" id="IPR014721">
    <property type="entry name" value="Ribsml_uS5_D2-typ_fold_subgr"/>
</dbReference>
<dbReference type="Pfam" id="PF00679">
    <property type="entry name" value="EFG_C"/>
    <property type="match status" value="1"/>
</dbReference>
<keyword evidence="2" id="KW-0648">Protein biosynthesis</keyword>
<dbReference type="CDD" id="cd03713">
    <property type="entry name" value="EFG_mtEFG_C"/>
    <property type="match status" value="1"/>
</dbReference>
<sequence length="197" mass="21354">MRQTGGHGQYGHVIIHMEPGEHGTGVVVTNKVVGGNIPKEFIKPVENGLREAAATGVLAGFPLIDLKVDIIDGSYHPVDSSEMAFKIAASMAFKEAARKAGMILLEPIMKVDVTVPEENMGDIIGDVTSRRGNIVEINANTQVGFNRLDAQVPLAELFGYATAIRSLSRGRASYSMEPSHFERVPKQIQDKVVTEKK</sequence>
<dbReference type="AlphaFoldDB" id="A0A645H3I5"/>
<dbReference type="FunFam" id="3.30.70.240:FF:000001">
    <property type="entry name" value="Elongation factor G"/>
    <property type="match status" value="1"/>
</dbReference>
<dbReference type="InterPro" id="IPR047872">
    <property type="entry name" value="EFG_IV"/>
</dbReference>
<keyword evidence="1" id="KW-0547">Nucleotide-binding</keyword>
<dbReference type="Gene3D" id="3.30.230.10">
    <property type="match status" value="1"/>
</dbReference>